<dbReference type="STRING" id="1469647.BC351_25090"/>
<accession>A0A1V4HJ65</accession>
<keyword evidence="1" id="KW-0812">Transmembrane</keyword>
<protein>
    <submittedName>
        <fullName evidence="2">Uncharacterized protein</fullName>
    </submittedName>
</protein>
<keyword evidence="1" id="KW-0472">Membrane</keyword>
<comment type="caution">
    <text evidence="2">The sequence shown here is derived from an EMBL/GenBank/DDBJ whole genome shotgun (WGS) entry which is preliminary data.</text>
</comment>
<name>A0A1V4HJ65_9BACL</name>
<keyword evidence="3" id="KW-1185">Reference proteome</keyword>
<sequence>MLCTSFSLFSLGYAEIKRLEVYSFRQEATVFLGTSTICLLASYNLRILVRRKGMTLWRLAALGRIEEYRLQYLKHYNKSVGSKAL</sequence>
<proteinExistence type="predicted"/>
<feature type="transmembrane region" description="Helical" evidence="1">
    <location>
        <begin position="30"/>
        <end position="49"/>
    </location>
</feature>
<evidence type="ECO:0000313" key="3">
    <source>
        <dbReference type="Proteomes" id="UP000190626"/>
    </source>
</evidence>
<dbReference type="EMBL" id="MBTG01000013">
    <property type="protein sequence ID" value="OPH57149.1"/>
    <property type="molecule type" value="Genomic_DNA"/>
</dbReference>
<gene>
    <name evidence="2" type="ORF">BC351_25090</name>
</gene>
<keyword evidence="1" id="KW-1133">Transmembrane helix</keyword>
<dbReference type="AlphaFoldDB" id="A0A1V4HJ65"/>
<evidence type="ECO:0000256" key="1">
    <source>
        <dbReference type="SAM" id="Phobius"/>
    </source>
</evidence>
<reference evidence="3" key="1">
    <citation type="submission" date="2016-07" db="EMBL/GenBank/DDBJ databases">
        <authorList>
            <person name="Florea S."/>
            <person name="Webb J.S."/>
            <person name="Jaromczyk J."/>
            <person name="Schardl C.L."/>
        </authorList>
    </citation>
    <scope>NUCLEOTIDE SEQUENCE [LARGE SCALE GENOMIC DNA]</scope>
    <source>
        <strain evidence="3">CY1</strain>
    </source>
</reference>
<organism evidence="2 3">
    <name type="scientific">Paenibacillus ferrarius</name>
    <dbReference type="NCBI Taxonomy" id="1469647"/>
    <lineage>
        <taxon>Bacteria</taxon>
        <taxon>Bacillati</taxon>
        <taxon>Bacillota</taxon>
        <taxon>Bacilli</taxon>
        <taxon>Bacillales</taxon>
        <taxon>Paenibacillaceae</taxon>
        <taxon>Paenibacillus</taxon>
    </lineage>
</organism>
<dbReference type="Proteomes" id="UP000190626">
    <property type="component" value="Unassembled WGS sequence"/>
</dbReference>
<evidence type="ECO:0000313" key="2">
    <source>
        <dbReference type="EMBL" id="OPH57149.1"/>
    </source>
</evidence>